<proteinExistence type="inferred from homology"/>
<protein>
    <submittedName>
        <fullName evidence="3">HEPN domain-containing protein</fullName>
    </submittedName>
</protein>
<comment type="similarity">
    <text evidence="1">Belongs to the UPF0332 family.</text>
</comment>
<organism evidence="3 4">
    <name type="scientific">Solidesulfovibrio aerotolerans</name>
    <dbReference type="NCBI Taxonomy" id="295255"/>
    <lineage>
        <taxon>Bacteria</taxon>
        <taxon>Pseudomonadati</taxon>
        <taxon>Thermodesulfobacteriota</taxon>
        <taxon>Desulfovibrionia</taxon>
        <taxon>Desulfovibrionales</taxon>
        <taxon>Desulfovibrionaceae</taxon>
        <taxon>Solidesulfovibrio</taxon>
    </lineage>
</organism>
<dbReference type="PANTHER" id="PTHR36565:SF1">
    <property type="entry name" value="UPF0332 PROTEIN TM_1000"/>
    <property type="match status" value="1"/>
</dbReference>
<accession>A0A7C9MGZ2</accession>
<evidence type="ECO:0000256" key="1">
    <source>
        <dbReference type="ARBA" id="ARBA00038248"/>
    </source>
</evidence>
<dbReference type="Proteomes" id="UP000482487">
    <property type="component" value="Unassembled WGS sequence"/>
</dbReference>
<evidence type="ECO:0000259" key="2">
    <source>
        <dbReference type="Pfam" id="PF05168"/>
    </source>
</evidence>
<evidence type="ECO:0000313" key="4">
    <source>
        <dbReference type="Proteomes" id="UP000482487"/>
    </source>
</evidence>
<keyword evidence="4" id="KW-1185">Reference proteome</keyword>
<feature type="domain" description="HEPN" evidence="2">
    <location>
        <begin position="6"/>
        <end position="118"/>
    </location>
</feature>
<dbReference type="Pfam" id="PF05168">
    <property type="entry name" value="HEPN"/>
    <property type="match status" value="1"/>
</dbReference>
<dbReference type="RefSeq" id="WP_160962829.1">
    <property type="nucleotide sequence ID" value="NZ_WVUD01000037.1"/>
</dbReference>
<dbReference type="InterPro" id="IPR007842">
    <property type="entry name" value="HEPN_dom"/>
</dbReference>
<reference evidence="3 4" key="1">
    <citation type="submission" date="2020-01" db="EMBL/GenBank/DDBJ databases">
        <title>Genome sequence of Desulfovibrio aerotolerans DSM 16695(T).</title>
        <authorList>
            <person name="Karnachuk O."/>
            <person name="Avakyan M."/>
            <person name="Mardanov A."/>
            <person name="Kadnikov V."/>
            <person name="Ravin N."/>
        </authorList>
    </citation>
    <scope>NUCLEOTIDE SEQUENCE [LARGE SCALE GENOMIC DNA]</scope>
    <source>
        <strain evidence="3 4">DSM 16695</strain>
    </source>
</reference>
<sequence length="127" mass="14133">MNTIPALIAKAEASLRAARLLASERHYDFAVGRVHAVMHYVAEAFLIRHGYAVADPGSVPSAFALHLTATGYLPETFNRFLNEAGRLRNRAEYETNTGITAEDVTEQLERAKAFLYLAREELIDTPK</sequence>
<dbReference type="OrthoDB" id="5767335at2"/>
<dbReference type="Gene3D" id="1.20.120.330">
    <property type="entry name" value="Nucleotidyltransferases domain 2"/>
    <property type="match status" value="1"/>
</dbReference>
<name>A0A7C9MGZ2_9BACT</name>
<gene>
    <name evidence="3" type="ORF">GTA51_16030</name>
</gene>
<dbReference type="EMBL" id="WVUD01000037">
    <property type="protein sequence ID" value="MYL84630.1"/>
    <property type="molecule type" value="Genomic_DNA"/>
</dbReference>
<evidence type="ECO:0000313" key="3">
    <source>
        <dbReference type="EMBL" id="MYL84630.1"/>
    </source>
</evidence>
<dbReference type="AlphaFoldDB" id="A0A7C9MGZ2"/>
<dbReference type="InterPro" id="IPR052226">
    <property type="entry name" value="UPF0332_toxin"/>
</dbReference>
<dbReference type="PANTHER" id="PTHR36565">
    <property type="entry name" value="UPF0332 PROTEIN TM_1000"/>
    <property type="match status" value="1"/>
</dbReference>
<comment type="caution">
    <text evidence="3">The sequence shown here is derived from an EMBL/GenBank/DDBJ whole genome shotgun (WGS) entry which is preliminary data.</text>
</comment>